<proteinExistence type="predicted"/>
<accession>A0A8H7REX4</accession>
<protein>
    <submittedName>
        <fullName evidence="1">Uncharacterized protein</fullName>
    </submittedName>
</protein>
<sequence length="99" mass="11176">MKASLVNEKLTLSIALSASLILSYADGIGYSTTVGVLDEERIMVEWPSGGREENVQHTYGDSLKLLKSLTAILVLKAYKRCHAKYTTFFQVQNYWHSLY</sequence>
<dbReference type="OrthoDB" id="2215754at2759"/>
<comment type="caution">
    <text evidence="1">The sequence shown here is derived from an EMBL/GenBank/DDBJ whole genome shotgun (WGS) entry which is preliminary data.</text>
</comment>
<evidence type="ECO:0000313" key="1">
    <source>
        <dbReference type="EMBL" id="KAG2209403.1"/>
    </source>
</evidence>
<dbReference type="EMBL" id="JAEPRB010000981">
    <property type="protein sequence ID" value="KAG2209403.1"/>
    <property type="molecule type" value="Genomic_DNA"/>
</dbReference>
<gene>
    <name evidence="1" type="ORF">INT45_008062</name>
</gene>
<organism evidence="1 2">
    <name type="scientific">Circinella minor</name>
    <dbReference type="NCBI Taxonomy" id="1195481"/>
    <lineage>
        <taxon>Eukaryota</taxon>
        <taxon>Fungi</taxon>
        <taxon>Fungi incertae sedis</taxon>
        <taxon>Mucoromycota</taxon>
        <taxon>Mucoromycotina</taxon>
        <taxon>Mucoromycetes</taxon>
        <taxon>Mucorales</taxon>
        <taxon>Lichtheimiaceae</taxon>
        <taxon>Circinella</taxon>
    </lineage>
</organism>
<dbReference type="Proteomes" id="UP000646827">
    <property type="component" value="Unassembled WGS sequence"/>
</dbReference>
<dbReference type="AlphaFoldDB" id="A0A8H7REX4"/>
<name>A0A8H7REX4_9FUNG</name>
<keyword evidence="2" id="KW-1185">Reference proteome</keyword>
<evidence type="ECO:0000313" key="2">
    <source>
        <dbReference type="Proteomes" id="UP000646827"/>
    </source>
</evidence>
<reference evidence="1 2" key="1">
    <citation type="submission" date="2020-12" db="EMBL/GenBank/DDBJ databases">
        <title>Metabolic potential, ecology and presence of endohyphal bacteria is reflected in genomic diversity of Mucoromycotina.</title>
        <authorList>
            <person name="Muszewska A."/>
            <person name="Okrasinska A."/>
            <person name="Steczkiewicz K."/>
            <person name="Drgas O."/>
            <person name="Orlowska M."/>
            <person name="Perlinska-Lenart U."/>
            <person name="Aleksandrzak-Piekarczyk T."/>
            <person name="Szatraj K."/>
            <person name="Zielenkiewicz U."/>
            <person name="Pilsyk S."/>
            <person name="Malc E."/>
            <person name="Mieczkowski P."/>
            <person name="Kruszewska J.S."/>
            <person name="Biernat P."/>
            <person name="Pawlowska J."/>
        </authorList>
    </citation>
    <scope>NUCLEOTIDE SEQUENCE [LARGE SCALE GENOMIC DNA]</scope>
    <source>
        <strain evidence="1 2">CBS 142.35</strain>
    </source>
</reference>